<feature type="region of interest" description="Disordered" evidence="2">
    <location>
        <begin position="394"/>
        <end position="413"/>
    </location>
</feature>
<name>A0A6A6QRC4_9PEZI</name>
<keyword evidence="1" id="KW-0808">Transferase</keyword>
<dbReference type="PANTHER" id="PTHR31642">
    <property type="entry name" value="TRICHOTHECENE 3-O-ACETYLTRANSFERASE"/>
    <property type="match status" value="1"/>
</dbReference>
<protein>
    <recommendedName>
        <fullName evidence="5">Transferase family protein</fullName>
    </recommendedName>
</protein>
<accession>A0A6A6QRC4</accession>
<proteinExistence type="predicted"/>
<evidence type="ECO:0008006" key="5">
    <source>
        <dbReference type="Google" id="ProtNLM"/>
    </source>
</evidence>
<dbReference type="Gene3D" id="3.30.559.10">
    <property type="entry name" value="Chloramphenicol acetyltransferase-like domain"/>
    <property type="match status" value="2"/>
</dbReference>
<dbReference type="InterPro" id="IPR050317">
    <property type="entry name" value="Plant_Fungal_Acyltransferase"/>
</dbReference>
<evidence type="ECO:0000313" key="4">
    <source>
        <dbReference type="Proteomes" id="UP000799750"/>
    </source>
</evidence>
<dbReference type="InterPro" id="IPR023213">
    <property type="entry name" value="CAT-like_dom_sf"/>
</dbReference>
<dbReference type="Proteomes" id="UP000799750">
    <property type="component" value="Unassembled WGS sequence"/>
</dbReference>
<dbReference type="GO" id="GO:0016747">
    <property type="term" value="F:acyltransferase activity, transferring groups other than amino-acyl groups"/>
    <property type="evidence" value="ECO:0007669"/>
    <property type="project" value="TreeGrafter"/>
</dbReference>
<sequence>MLAKTLNLELISQTRLHPSQPPPQSCTQPLSTIDSTVLRFTPAGAIWIYDAPTQIPYSPSNILTSLRKALSYYPQWCGQLCWTPFNPSLGHANRCQRVQLTWGSPDDPGVEVVVTHSSSTISEILPDAAERSKGPWEPASFPSHELFPATNLAFVDASTCEGLPGMIIQLTTFECGALAIAVKMAHVLADAQTLNTFMKDWANLHRDPLFTPSPMFSPSTLSYRASGNIDAPSPDPTLLATANSVSRTRYDYYAPTPFAPSWAQSAMTPPPELANSTLAAPGIPPPWELWDQSAPAKKVVLHFTAAEILAIHAASTPNGEKISQHAALVSHIWLSLLHARATSESSAMASETEAKKERSGLAHLTLTLSLRPRVTPPLPTNFLGSPIVHAAASIPFPEPSPGPGRPSSSGLSLPDTATALTKALATFDEERVAALLHEAAFDDWSTRYWNSVLGTRNVIVTSWVRAGVWDVDFGGGRCRYVEPLMPEVDGLVVVMEAGLRREGGKEGTGHWAEHGVDVLVSARAEVVDELVGGGMVGRFR</sequence>
<keyword evidence="4" id="KW-1185">Reference proteome</keyword>
<organism evidence="3 4">
    <name type="scientific">Lophium mytilinum</name>
    <dbReference type="NCBI Taxonomy" id="390894"/>
    <lineage>
        <taxon>Eukaryota</taxon>
        <taxon>Fungi</taxon>
        <taxon>Dikarya</taxon>
        <taxon>Ascomycota</taxon>
        <taxon>Pezizomycotina</taxon>
        <taxon>Dothideomycetes</taxon>
        <taxon>Pleosporomycetidae</taxon>
        <taxon>Mytilinidiales</taxon>
        <taxon>Mytilinidiaceae</taxon>
        <taxon>Lophium</taxon>
    </lineage>
</organism>
<evidence type="ECO:0000313" key="3">
    <source>
        <dbReference type="EMBL" id="KAF2494694.1"/>
    </source>
</evidence>
<dbReference type="PANTHER" id="PTHR31642:SF310">
    <property type="entry name" value="FATTY ALCOHOL:CAFFEOYL-COA ACYLTRANSFERASE"/>
    <property type="match status" value="1"/>
</dbReference>
<dbReference type="AlphaFoldDB" id="A0A6A6QRC4"/>
<dbReference type="GO" id="GO:0044550">
    <property type="term" value="P:secondary metabolite biosynthetic process"/>
    <property type="evidence" value="ECO:0007669"/>
    <property type="project" value="TreeGrafter"/>
</dbReference>
<evidence type="ECO:0000256" key="1">
    <source>
        <dbReference type="ARBA" id="ARBA00022679"/>
    </source>
</evidence>
<evidence type="ECO:0000256" key="2">
    <source>
        <dbReference type="SAM" id="MobiDB-lite"/>
    </source>
</evidence>
<dbReference type="EMBL" id="MU004190">
    <property type="protein sequence ID" value="KAF2494694.1"/>
    <property type="molecule type" value="Genomic_DNA"/>
</dbReference>
<reference evidence="3" key="1">
    <citation type="journal article" date="2020" name="Stud. Mycol.">
        <title>101 Dothideomycetes genomes: a test case for predicting lifestyles and emergence of pathogens.</title>
        <authorList>
            <person name="Haridas S."/>
            <person name="Albert R."/>
            <person name="Binder M."/>
            <person name="Bloem J."/>
            <person name="Labutti K."/>
            <person name="Salamov A."/>
            <person name="Andreopoulos B."/>
            <person name="Baker S."/>
            <person name="Barry K."/>
            <person name="Bills G."/>
            <person name="Bluhm B."/>
            <person name="Cannon C."/>
            <person name="Castanera R."/>
            <person name="Culley D."/>
            <person name="Daum C."/>
            <person name="Ezra D."/>
            <person name="Gonzalez J."/>
            <person name="Henrissat B."/>
            <person name="Kuo A."/>
            <person name="Liang C."/>
            <person name="Lipzen A."/>
            <person name="Lutzoni F."/>
            <person name="Magnuson J."/>
            <person name="Mondo S."/>
            <person name="Nolan M."/>
            <person name="Ohm R."/>
            <person name="Pangilinan J."/>
            <person name="Park H.-J."/>
            <person name="Ramirez L."/>
            <person name="Alfaro M."/>
            <person name="Sun H."/>
            <person name="Tritt A."/>
            <person name="Yoshinaga Y."/>
            <person name="Zwiers L.-H."/>
            <person name="Turgeon B."/>
            <person name="Goodwin S."/>
            <person name="Spatafora J."/>
            <person name="Crous P."/>
            <person name="Grigoriev I."/>
        </authorList>
    </citation>
    <scope>NUCLEOTIDE SEQUENCE</scope>
    <source>
        <strain evidence="3">CBS 269.34</strain>
    </source>
</reference>
<gene>
    <name evidence="3" type="ORF">BU16DRAFT_511229</name>
</gene>
<dbReference type="OrthoDB" id="444127at2759"/>
<dbReference type="Pfam" id="PF02458">
    <property type="entry name" value="Transferase"/>
    <property type="match status" value="1"/>
</dbReference>